<keyword evidence="2" id="KW-1185">Reference proteome</keyword>
<evidence type="ECO:0000313" key="1">
    <source>
        <dbReference type="EMBL" id="KAK3686668.1"/>
    </source>
</evidence>
<evidence type="ECO:0000313" key="2">
    <source>
        <dbReference type="Proteomes" id="UP001281147"/>
    </source>
</evidence>
<name>A0ACC3MDT1_9PEZI</name>
<gene>
    <name evidence="1" type="ORF">LTR37_019599</name>
</gene>
<reference evidence="1" key="1">
    <citation type="submission" date="2023-07" db="EMBL/GenBank/DDBJ databases">
        <title>Black Yeasts Isolated from many extreme environments.</title>
        <authorList>
            <person name="Coleine C."/>
            <person name="Stajich J.E."/>
            <person name="Selbmann L."/>
        </authorList>
    </citation>
    <scope>NUCLEOTIDE SEQUENCE</scope>
    <source>
        <strain evidence="1">CCFEE 5714</strain>
    </source>
</reference>
<protein>
    <submittedName>
        <fullName evidence="1">Uncharacterized protein</fullName>
    </submittedName>
</protein>
<proteinExistence type="predicted"/>
<sequence>MTSHLLSYIPSLPSNLRSVDARTASLATIGTLTALTSAYIVRDYNQWISFGSGGTPPTPSGYWRMTKLRWRAYWSGDDMRDPAPLFNVDGPQFLSSELLQRRGERPQILARTMPQRQKPEVLTPSVKDRLHGIPAKYCNENPDILTLDLSKTEGKSTDAIYAKPDLPGRHPSAQDKILGNEIAHVHPAENSLHVWLSGPDAKTVVEKGWGERFPLSAMGLCHPSLVMVYAPRSAEDVDVIEEIVKAGVGYLTGVKI</sequence>
<dbReference type="EMBL" id="JAUTXU010000308">
    <property type="protein sequence ID" value="KAK3686668.1"/>
    <property type="molecule type" value="Genomic_DNA"/>
</dbReference>
<comment type="caution">
    <text evidence="1">The sequence shown here is derived from an EMBL/GenBank/DDBJ whole genome shotgun (WGS) entry which is preliminary data.</text>
</comment>
<dbReference type="Proteomes" id="UP001281147">
    <property type="component" value="Unassembled WGS sequence"/>
</dbReference>
<accession>A0ACC3MDT1</accession>
<organism evidence="1 2">
    <name type="scientific">Vermiconidia calcicola</name>
    <dbReference type="NCBI Taxonomy" id="1690605"/>
    <lineage>
        <taxon>Eukaryota</taxon>
        <taxon>Fungi</taxon>
        <taxon>Dikarya</taxon>
        <taxon>Ascomycota</taxon>
        <taxon>Pezizomycotina</taxon>
        <taxon>Dothideomycetes</taxon>
        <taxon>Dothideomycetidae</taxon>
        <taxon>Mycosphaerellales</taxon>
        <taxon>Extremaceae</taxon>
        <taxon>Vermiconidia</taxon>
    </lineage>
</organism>